<dbReference type="RefSeq" id="WP_378050244.1">
    <property type="nucleotide sequence ID" value="NZ_JBHMDN010000025.1"/>
</dbReference>
<evidence type="ECO:0000313" key="3">
    <source>
        <dbReference type="Proteomes" id="UP001596378"/>
    </source>
</evidence>
<name>A0ABW2FHV6_9BACL</name>
<evidence type="ECO:0000256" key="1">
    <source>
        <dbReference type="SAM" id="Phobius"/>
    </source>
</evidence>
<keyword evidence="1" id="KW-1133">Transmembrane helix</keyword>
<keyword evidence="1" id="KW-0812">Transmembrane</keyword>
<organism evidence="2 3">
    <name type="scientific">Cohnella cellulosilytica</name>
    <dbReference type="NCBI Taxonomy" id="986710"/>
    <lineage>
        <taxon>Bacteria</taxon>
        <taxon>Bacillati</taxon>
        <taxon>Bacillota</taxon>
        <taxon>Bacilli</taxon>
        <taxon>Bacillales</taxon>
        <taxon>Paenibacillaceae</taxon>
        <taxon>Cohnella</taxon>
    </lineage>
</organism>
<dbReference type="Proteomes" id="UP001596378">
    <property type="component" value="Unassembled WGS sequence"/>
</dbReference>
<reference evidence="3" key="1">
    <citation type="journal article" date="2019" name="Int. J. Syst. Evol. Microbiol.">
        <title>The Global Catalogue of Microorganisms (GCM) 10K type strain sequencing project: providing services to taxonomists for standard genome sequencing and annotation.</title>
        <authorList>
            <consortium name="The Broad Institute Genomics Platform"/>
            <consortium name="The Broad Institute Genome Sequencing Center for Infectious Disease"/>
            <person name="Wu L."/>
            <person name="Ma J."/>
        </authorList>
    </citation>
    <scope>NUCLEOTIDE SEQUENCE [LARGE SCALE GENOMIC DNA]</scope>
    <source>
        <strain evidence="3">KCTC 12907</strain>
    </source>
</reference>
<proteinExistence type="predicted"/>
<dbReference type="EMBL" id="JBHTAI010000025">
    <property type="protein sequence ID" value="MFC7152750.1"/>
    <property type="molecule type" value="Genomic_DNA"/>
</dbReference>
<keyword evidence="1" id="KW-0472">Membrane</keyword>
<accession>A0ABW2FHV6</accession>
<evidence type="ECO:0000313" key="2">
    <source>
        <dbReference type="EMBL" id="MFC7152750.1"/>
    </source>
</evidence>
<feature type="transmembrane region" description="Helical" evidence="1">
    <location>
        <begin position="29"/>
        <end position="50"/>
    </location>
</feature>
<gene>
    <name evidence="2" type="ORF">ACFQMJ_29795</name>
</gene>
<sequence>MIAILLVYAGVAAAEWQYMRSKKRKTSTIVIMLAFTLTLLSASEVLYLFADRFQLSIVIEALFGSLERRIVGKGT</sequence>
<protein>
    <submittedName>
        <fullName evidence="2">Uncharacterized protein</fullName>
    </submittedName>
</protein>
<keyword evidence="3" id="KW-1185">Reference proteome</keyword>
<comment type="caution">
    <text evidence="2">The sequence shown here is derived from an EMBL/GenBank/DDBJ whole genome shotgun (WGS) entry which is preliminary data.</text>
</comment>